<dbReference type="Proteomes" id="UP000030653">
    <property type="component" value="Unassembled WGS sequence"/>
</dbReference>
<keyword evidence="3" id="KW-1185">Reference proteome</keyword>
<dbReference type="GeneID" id="63686880"/>
<evidence type="ECO:0000313" key="2">
    <source>
        <dbReference type="EMBL" id="EJU05766.1"/>
    </source>
</evidence>
<organism evidence="2 3">
    <name type="scientific">Dacryopinax primogenitus (strain DJM 731)</name>
    <name type="common">Brown rot fungus</name>
    <dbReference type="NCBI Taxonomy" id="1858805"/>
    <lineage>
        <taxon>Eukaryota</taxon>
        <taxon>Fungi</taxon>
        <taxon>Dikarya</taxon>
        <taxon>Basidiomycota</taxon>
        <taxon>Agaricomycotina</taxon>
        <taxon>Dacrymycetes</taxon>
        <taxon>Dacrymycetales</taxon>
        <taxon>Dacrymycetaceae</taxon>
        <taxon>Dacryopinax</taxon>
    </lineage>
</organism>
<evidence type="ECO:0000313" key="3">
    <source>
        <dbReference type="Proteomes" id="UP000030653"/>
    </source>
</evidence>
<accession>M5G680</accession>
<reference evidence="2 3" key="1">
    <citation type="journal article" date="2012" name="Science">
        <title>The Paleozoic origin of enzymatic lignin decomposition reconstructed from 31 fungal genomes.</title>
        <authorList>
            <person name="Floudas D."/>
            <person name="Binder M."/>
            <person name="Riley R."/>
            <person name="Barry K."/>
            <person name="Blanchette R.A."/>
            <person name="Henrissat B."/>
            <person name="Martinez A.T."/>
            <person name="Otillar R."/>
            <person name="Spatafora J.W."/>
            <person name="Yadav J.S."/>
            <person name="Aerts A."/>
            <person name="Benoit I."/>
            <person name="Boyd A."/>
            <person name="Carlson A."/>
            <person name="Copeland A."/>
            <person name="Coutinho P.M."/>
            <person name="de Vries R.P."/>
            <person name="Ferreira P."/>
            <person name="Findley K."/>
            <person name="Foster B."/>
            <person name="Gaskell J."/>
            <person name="Glotzer D."/>
            <person name="Gorecki P."/>
            <person name="Heitman J."/>
            <person name="Hesse C."/>
            <person name="Hori C."/>
            <person name="Igarashi K."/>
            <person name="Jurgens J.A."/>
            <person name="Kallen N."/>
            <person name="Kersten P."/>
            <person name="Kohler A."/>
            <person name="Kuees U."/>
            <person name="Kumar T.K.A."/>
            <person name="Kuo A."/>
            <person name="LaButti K."/>
            <person name="Larrondo L.F."/>
            <person name="Lindquist E."/>
            <person name="Ling A."/>
            <person name="Lombard V."/>
            <person name="Lucas S."/>
            <person name="Lundell T."/>
            <person name="Martin R."/>
            <person name="McLaughlin D.J."/>
            <person name="Morgenstern I."/>
            <person name="Morin E."/>
            <person name="Murat C."/>
            <person name="Nagy L.G."/>
            <person name="Nolan M."/>
            <person name="Ohm R.A."/>
            <person name="Patyshakuliyeva A."/>
            <person name="Rokas A."/>
            <person name="Ruiz-Duenas F.J."/>
            <person name="Sabat G."/>
            <person name="Salamov A."/>
            <person name="Samejima M."/>
            <person name="Schmutz J."/>
            <person name="Slot J.C."/>
            <person name="St John F."/>
            <person name="Stenlid J."/>
            <person name="Sun H."/>
            <person name="Sun S."/>
            <person name="Syed K."/>
            <person name="Tsang A."/>
            <person name="Wiebenga A."/>
            <person name="Young D."/>
            <person name="Pisabarro A."/>
            <person name="Eastwood D.C."/>
            <person name="Martin F."/>
            <person name="Cullen D."/>
            <person name="Grigoriev I.V."/>
            <person name="Hibbett D.S."/>
        </authorList>
    </citation>
    <scope>NUCLEOTIDE SEQUENCE [LARGE SCALE GENOMIC DNA]</scope>
    <source>
        <strain evidence="2 3">DJM-731 SS1</strain>
    </source>
</reference>
<evidence type="ECO:0008006" key="4">
    <source>
        <dbReference type="Google" id="ProtNLM"/>
    </source>
</evidence>
<protein>
    <recommendedName>
        <fullName evidence="4">RRM domain-containing protein</fullName>
    </recommendedName>
</protein>
<dbReference type="HOGENOM" id="CLU_085824_0_0_1"/>
<dbReference type="EMBL" id="JH795856">
    <property type="protein sequence ID" value="EJU05766.1"/>
    <property type="molecule type" value="Genomic_DNA"/>
</dbReference>
<gene>
    <name evidence="2" type="ORF">DACRYDRAFT_20149</name>
</gene>
<proteinExistence type="predicted"/>
<dbReference type="OMA" id="MIMISRT"/>
<evidence type="ECO:0000256" key="1">
    <source>
        <dbReference type="SAM" id="MobiDB-lite"/>
    </source>
</evidence>
<name>M5G680_DACPD</name>
<dbReference type="RefSeq" id="XP_040632660.1">
    <property type="nucleotide sequence ID" value="XM_040771818.1"/>
</dbReference>
<sequence>MNPRICTRPFTKCIRPSIIGRISSRSLASFTPAARSPRSEAGSAAQPPRRQQTASNWMRLLEVPTTALHSDIRQALSRSGVTGRFDVYLEYYRFLRRDSAYIKFENKIDAKTANEKIGGRGKFQISGHDVVAIAANQPSNVPGIDRSLSLDFGPRGTFTTGSGPDAGLFSRGTSVCLYGLPGRIQAEDVEAALRGFALRKPTRREQVVDDDPQAAEEHLPSVNKLAHNGRSLTSRHLVQLENISEAHRLVRQLHMTYWDEHTWGTKYICRARVVY</sequence>
<dbReference type="OrthoDB" id="5541797at2759"/>
<dbReference type="AlphaFoldDB" id="M5G680"/>
<feature type="region of interest" description="Disordered" evidence="1">
    <location>
        <begin position="29"/>
        <end position="53"/>
    </location>
</feature>